<dbReference type="EMBL" id="PCQY01000009">
    <property type="protein sequence ID" value="PIP04786.1"/>
    <property type="molecule type" value="Genomic_DNA"/>
</dbReference>
<dbReference type="GO" id="GO:0003729">
    <property type="term" value="F:mRNA binding"/>
    <property type="evidence" value="ECO:0007669"/>
    <property type="project" value="TreeGrafter"/>
</dbReference>
<feature type="domain" description="S1 motif" evidence="5">
    <location>
        <begin position="116"/>
        <end position="198"/>
    </location>
</feature>
<evidence type="ECO:0000256" key="1">
    <source>
        <dbReference type="ARBA" id="ARBA00006767"/>
    </source>
</evidence>
<dbReference type="GO" id="GO:1990904">
    <property type="term" value="C:ribonucleoprotein complex"/>
    <property type="evidence" value="ECO:0007669"/>
    <property type="project" value="UniProtKB-KW"/>
</dbReference>
<evidence type="ECO:0000256" key="2">
    <source>
        <dbReference type="ARBA" id="ARBA00022980"/>
    </source>
</evidence>
<dbReference type="CDD" id="cd04465">
    <property type="entry name" value="S1_RPS1_repeat_ec2_hs2"/>
    <property type="match status" value="1"/>
</dbReference>
<dbReference type="Gene3D" id="2.40.50.140">
    <property type="entry name" value="Nucleic acid-binding proteins"/>
    <property type="match status" value="4"/>
</dbReference>
<name>A0A2G9XCU9_UNCKA</name>
<dbReference type="PANTHER" id="PTHR10724:SF7">
    <property type="entry name" value="SMALL RIBOSOMAL SUBUNIT PROTEIN BS1C"/>
    <property type="match status" value="1"/>
</dbReference>
<dbReference type="InterPro" id="IPR035104">
    <property type="entry name" value="Ribosomal_protein_S1-like"/>
</dbReference>
<dbReference type="InterPro" id="IPR003029">
    <property type="entry name" value="S1_domain"/>
</dbReference>
<dbReference type="SUPFAM" id="SSF50249">
    <property type="entry name" value="Nucleic acid-binding proteins"/>
    <property type="match status" value="4"/>
</dbReference>
<comment type="similarity">
    <text evidence="1">Belongs to the bacterial ribosomal protein bS1 family.</text>
</comment>
<evidence type="ECO:0000256" key="3">
    <source>
        <dbReference type="ARBA" id="ARBA00023274"/>
    </source>
</evidence>
<dbReference type="InterPro" id="IPR012340">
    <property type="entry name" value="NA-bd_OB-fold"/>
</dbReference>
<comment type="caution">
    <text evidence="6">The sequence shown here is derived from an EMBL/GenBank/DDBJ whole genome shotgun (WGS) entry which is preliminary data.</text>
</comment>
<keyword evidence="4" id="KW-0175">Coiled coil</keyword>
<sequence length="374" mass="40671">MVKKADKKLNKARSMGELLSESSMPSGFSVGDTMGGVVVSVSNSEILVDVGAKSEGIISGSELTGEFGSYKNLKVGESVFVTVLKPEDYRGYLVLSLKRAKKEKLWLDLQELFEKGTPIEAVTMEYNKGGVLVDIKGLRGFIPISHLSKSHFADFNKAVSEVGLQDINKKIVSVLGKTLTVKVIEVSREQNRIVLSEKELESAKLEKEARKKLKKIKLGDILKGSVIAILPFGALVDCKGLDGLVHISEVSWEKVADLNEIFKIGDILEVKVISIDEKEGKLGLSIKELSKNPWEDVAKKYPVGSLVKGEVSKVMSFGAFVEVEPGIEGLIHISETAGPLNVTDKVSAMVIAVEPASKKLALSVRKISESKIYK</sequence>
<protein>
    <recommendedName>
        <fullName evidence="5">S1 motif domain-containing protein</fullName>
    </recommendedName>
</protein>
<feature type="domain" description="S1 motif" evidence="5">
    <location>
        <begin position="31"/>
        <end position="98"/>
    </location>
</feature>
<feature type="domain" description="S1 motif" evidence="5">
    <location>
        <begin position="219"/>
        <end position="287"/>
    </location>
</feature>
<dbReference type="PROSITE" id="PS50126">
    <property type="entry name" value="S1"/>
    <property type="match status" value="4"/>
</dbReference>
<dbReference type="SMART" id="SM00316">
    <property type="entry name" value="S1"/>
    <property type="match status" value="4"/>
</dbReference>
<gene>
    <name evidence="6" type="ORF">COX53_00670</name>
</gene>
<dbReference type="GO" id="GO:0006412">
    <property type="term" value="P:translation"/>
    <property type="evidence" value="ECO:0007669"/>
    <property type="project" value="TreeGrafter"/>
</dbReference>
<evidence type="ECO:0000313" key="6">
    <source>
        <dbReference type="EMBL" id="PIP04786.1"/>
    </source>
</evidence>
<dbReference type="PANTHER" id="PTHR10724">
    <property type="entry name" value="30S RIBOSOMAL PROTEIN S1"/>
    <property type="match status" value="1"/>
</dbReference>
<evidence type="ECO:0000256" key="4">
    <source>
        <dbReference type="SAM" id="Coils"/>
    </source>
</evidence>
<dbReference type="GO" id="GO:0005840">
    <property type="term" value="C:ribosome"/>
    <property type="evidence" value="ECO:0007669"/>
    <property type="project" value="UniProtKB-KW"/>
</dbReference>
<keyword evidence="3" id="KW-0687">Ribonucleoprotein</keyword>
<dbReference type="InterPro" id="IPR050437">
    <property type="entry name" value="Ribos_protein_bS1-like"/>
</dbReference>
<dbReference type="Proteomes" id="UP000231388">
    <property type="component" value="Unassembled WGS sequence"/>
</dbReference>
<dbReference type="Pfam" id="PF00575">
    <property type="entry name" value="S1"/>
    <property type="match status" value="4"/>
</dbReference>
<evidence type="ECO:0000313" key="7">
    <source>
        <dbReference type="Proteomes" id="UP000231388"/>
    </source>
</evidence>
<dbReference type="PRINTS" id="PR00681">
    <property type="entry name" value="RIBOSOMALS1"/>
</dbReference>
<evidence type="ECO:0000259" key="5">
    <source>
        <dbReference type="PROSITE" id="PS50126"/>
    </source>
</evidence>
<organism evidence="6 7">
    <name type="scientific">candidate division WWE3 bacterium CG23_combo_of_CG06-09_8_20_14_all_40_14</name>
    <dbReference type="NCBI Taxonomy" id="1975095"/>
    <lineage>
        <taxon>Bacteria</taxon>
        <taxon>Katanobacteria</taxon>
    </lineage>
</organism>
<accession>A0A2G9XCU9</accession>
<dbReference type="GO" id="GO:0003735">
    <property type="term" value="F:structural constituent of ribosome"/>
    <property type="evidence" value="ECO:0007669"/>
    <property type="project" value="TreeGrafter"/>
</dbReference>
<keyword evidence="2" id="KW-0689">Ribosomal protein</keyword>
<dbReference type="AlphaFoldDB" id="A0A2G9XCU9"/>
<feature type="coiled-coil region" evidence="4">
    <location>
        <begin position="186"/>
        <end position="215"/>
    </location>
</feature>
<feature type="domain" description="S1 motif" evidence="5">
    <location>
        <begin position="304"/>
        <end position="365"/>
    </location>
</feature>
<reference evidence="6 7" key="1">
    <citation type="submission" date="2017-09" db="EMBL/GenBank/DDBJ databases">
        <title>Depth-based differentiation of microbial function through sediment-hosted aquifers and enrichment of novel symbionts in the deep terrestrial subsurface.</title>
        <authorList>
            <person name="Probst A.J."/>
            <person name="Ladd B."/>
            <person name="Jarett J.K."/>
            <person name="Geller-Mcgrath D.E."/>
            <person name="Sieber C.M."/>
            <person name="Emerson J.B."/>
            <person name="Anantharaman K."/>
            <person name="Thomas B.C."/>
            <person name="Malmstrom R."/>
            <person name="Stieglmeier M."/>
            <person name="Klingl A."/>
            <person name="Woyke T."/>
            <person name="Ryan C.M."/>
            <person name="Banfield J.F."/>
        </authorList>
    </citation>
    <scope>NUCLEOTIDE SEQUENCE [LARGE SCALE GENOMIC DNA]</scope>
    <source>
        <strain evidence="6">CG23_combo_of_CG06-09_8_20_14_all_40_14</strain>
    </source>
</reference>
<proteinExistence type="inferred from homology"/>